<dbReference type="SUPFAM" id="SSF53474">
    <property type="entry name" value="alpha/beta-Hydrolases"/>
    <property type="match status" value="1"/>
</dbReference>
<comment type="caution">
    <text evidence="1">The sequence shown here is derived from an EMBL/GenBank/DDBJ whole genome shotgun (WGS) entry which is preliminary data.</text>
</comment>
<accession>A0A3N2QBT1</accession>
<evidence type="ECO:0008006" key="3">
    <source>
        <dbReference type="Google" id="ProtNLM"/>
    </source>
</evidence>
<dbReference type="Proteomes" id="UP000270927">
    <property type="component" value="Unassembled WGS sequence"/>
</dbReference>
<name>A0A3N2QBT1_9BACT</name>
<keyword evidence="2" id="KW-1185">Reference proteome</keyword>
<dbReference type="InterPro" id="IPR029058">
    <property type="entry name" value="AB_hydrolase_fold"/>
</dbReference>
<dbReference type="EMBL" id="RARA01000025">
    <property type="protein sequence ID" value="ROT47277.1"/>
    <property type="molecule type" value="Genomic_DNA"/>
</dbReference>
<proteinExistence type="predicted"/>
<evidence type="ECO:0000313" key="1">
    <source>
        <dbReference type="EMBL" id="ROT47277.1"/>
    </source>
</evidence>
<organism evidence="1 2">
    <name type="scientific">Candidatus Cardinium hertigii</name>
    <dbReference type="NCBI Taxonomy" id="247481"/>
    <lineage>
        <taxon>Bacteria</taxon>
        <taxon>Pseudomonadati</taxon>
        <taxon>Bacteroidota</taxon>
        <taxon>Cytophagia</taxon>
        <taxon>Cytophagales</taxon>
        <taxon>Amoebophilaceae</taxon>
        <taxon>Candidatus Cardinium</taxon>
    </lineage>
</organism>
<reference evidence="1 2" key="1">
    <citation type="submission" date="2018-09" db="EMBL/GenBank/DDBJ databases">
        <title>Comparative Genomics of Wolbachia-Cardinium Dual Endosymbiosis in a Plant-Parasitic Nematode.</title>
        <authorList>
            <person name="Brown A.M.V."/>
            <person name="Wasala S.K."/>
            <person name="Howe D.K."/>
            <person name="Peetz A.B."/>
            <person name="Zasada I.A."/>
            <person name="Denver D.R."/>
        </authorList>
    </citation>
    <scope>NUCLEOTIDE SEQUENCE [LARGE SCALE GENOMIC DNA]</scope>
    <source>
        <strain evidence="1 2">Pp_1</strain>
    </source>
</reference>
<protein>
    <recommendedName>
        <fullName evidence="3">Alpha/beta hydrolase</fullName>
    </recommendedName>
</protein>
<dbReference type="AlphaFoldDB" id="A0A3N2QBT1"/>
<gene>
    <name evidence="1" type="ORF">EDM02_03955</name>
</gene>
<sequence length="425" mass="47062">MPVIITTVTAALVFMGCTKSSLSMQSNKPDSCFKPGSSSQMVQQSKHVKREYAETSNDAVGGIIWLHGLNGTADAFDPIEQKLLRDFKAKKLLIIKPTCREEFRSIKEKIGTQAKNVFDEIKDCLTKHGKDLEKFPLIVIANSQGALVACNLYDNFGKKLNIKGMVLLGSPLTGTSVFERTYGDVHTFINNGAEGLGLMGIDPATLRISMDAMVTVLNFGKKIAKFLDVNKTAGLDAMHPTSPDIQTCRKVLRDDAHNRHDVIVASHQDDFVKVAELDEQTLSPEDRQAMRRLNRSYAQFLTGDANELHDGLIPTRSQLHRGSSLEDLTGLVDGQSEEEVLLIPLPGQSKTEMHLYKDVIHADNYIVLGNVMVKNYWSVPIPKKRYILYSEKVYEKSIKPAIEKMLNASNPLSVDELNMGGLSLG</sequence>
<dbReference type="Gene3D" id="3.40.50.1820">
    <property type="entry name" value="alpha/beta hydrolase"/>
    <property type="match status" value="1"/>
</dbReference>
<evidence type="ECO:0000313" key="2">
    <source>
        <dbReference type="Proteomes" id="UP000270927"/>
    </source>
</evidence>